<evidence type="ECO:0000256" key="1">
    <source>
        <dbReference type="SAM" id="Phobius"/>
    </source>
</evidence>
<sequence length="211" mass="23245">MKNMRDVARKSGFSDSVISIRELGRSLDMVPPISLTELSHRPAVIVYDTGFIIASTVSGRVQLAIVSDGEWSFRGELSDQATLVGDKFEMEMKLNFVDSKGNYKSVTQTGELGSQVVGDSRKFSWQQNGIDPFIRDNWDNIRANGYSGRLTVHDSPAQVFALVGLGIFVGMAVPLVIAMASGKGHWERGDNENQIKYVIPRDENKGQPPLP</sequence>
<name>A0A552LZK8_9CHRO</name>
<protein>
    <submittedName>
        <fullName evidence="2">Uncharacterized protein</fullName>
    </submittedName>
</protein>
<feature type="transmembrane region" description="Helical" evidence="1">
    <location>
        <begin position="159"/>
        <end position="180"/>
    </location>
</feature>
<proteinExistence type="predicted"/>
<keyword evidence="1" id="KW-0472">Membrane</keyword>
<reference evidence="2 3" key="1">
    <citation type="submission" date="2019-01" db="EMBL/GenBank/DDBJ databases">
        <title>Coherence of Microcystis species and biogeography revealed through population genomics.</title>
        <authorList>
            <person name="Perez-Carrascal O.M."/>
            <person name="Terrat Y."/>
            <person name="Giani A."/>
            <person name="Fortin N."/>
            <person name="Tromas N."/>
            <person name="Shapiro B.J."/>
        </authorList>
    </citation>
    <scope>NUCLEOTIDE SEQUENCE [LARGE SCALE GENOMIC DNA]</scope>
    <source>
        <strain evidence="2">Mf_WU_F_19750830_S460</strain>
    </source>
</reference>
<accession>A0A552LZK8</accession>
<evidence type="ECO:0000313" key="3">
    <source>
        <dbReference type="Proteomes" id="UP000320730"/>
    </source>
</evidence>
<dbReference type="AlphaFoldDB" id="A0A552LZK8"/>
<gene>
    <name evidence="2" type="ORF">EWV40_04520</name>
</gene>
<comment type="caution">
    <text evidence="2">The sequence shown here is derived from an EMBL/GenBank/DDBJ whole genome shotgun (WGS) entry which is preliminary data.</text>
</comment>
<keyword evidence="1" id="KW-0812">Transmembrane</keyword>
<evidence type="ECO:0000313" key="2">
    <source>
        <dbReference type="EMBL" id="TRV25651.1"/>
    </source>
</evidence>
<dbReference type="EMBL" id="SFAN01000034">
    <property type="protein sequence ID" value="TRV25651.1"/>
    <property type="molecule type" value="Genomic_DNA"/>
</dbReference>
<dbReference type="Proteomes" id="UP000320730">
    <property type="component" value="Unassembled WGS sequence"/>
</dbReference>
<organism evidence="2 3">
    <name type="scientific">Microcystis flos-aquae Mf_WU_F_19750830_S460</name>
    <dbReference type="NCBI Taxonomy" id="2486237"/>
    <lineage>
        <taxon>Bacteria</taxon>
        <taxon>Bacillati</taxon>
        <taxon>Cyanobacteriota</taxon>
        <taxon>Cyanophyceae</taxon>
        <taxon>Oscillatoriophycideae</taxon>
        <taxon>Chroococcales</taxon>
        <taxon>Microcystaceae</taxon>
        <taxon>Microcystis</taxon>
    </lineage>
</organism>
<keyword evidence="1" id="KW-1133">Transmembrane helix</keyword>